<evidence type="ECO:0000256" key="2">
    <source>
        <dbReference type="ARBA" id="ARBA00022857"/>
    </source>
</evidence>
<dbReference type="GO" id="GO:0005829">
    <property type="term" value="C:cytosol"/>
    <property type="evidence" value="ECO:0007669"/>
    <property type="project" value="TreeGrafter"/>
</dbReference>
<reference evidence="4 5" key="1">
    <citation type="submission" date="2020-08" db="EMBL/GenBank/DDBJ databases">
        <title>Genomic Encyclopedia of Type Strains, Phase IV (KMG-IV): sequencing the most valuable type-strain genomes for metagenomic binning, comparative biology and taxonomic classification.</title>
        <authorList>
            <person name="Goeker M."/>
        </authorList>
    </citation>
    <scope>NUCLEOTIDE SEQUENCE [LARGE SCALE GENOMIC DNA]</scope>
    <source>
        <strain evidence="4 5">DSM 106146</strain>
    </source>
</reference>
<proteinExistence type="inferred from homology"/>
<dbReference type="EMBL" id="JACHFW010000002">
    <property type="protein sequence ID" value="MBB5263588.1"/>
    <property type="molecule type" value="Genomic_DNA"/>
</dbReference>
<accession>A0A7W8M3Z3</accession>
<dbReference type="SUPFAM" id="SSF51735">
    <property type="entry name" value="NAD(P)-binding Rossmann-fold domains"/>
    <property type="match status" value="1"/>
</dbReference>
<dbReference type="PRINTS" id="PR00081">
    <property type="entry name" value="GDHRDH"/>
</dbReference>
<organism evidence="4 5">
    <name type="scientific">Catenibacillus scindens</name>
    <dbReference type="NCBI Taxonomy" id="673271"/>
    <lineage>
        <taxon>Bacteria</taxon>
        <taxon>Bacillati</taxon>
        <taxon>Bacillota</taxon>
        <taxon>Clostridia</taxon>
        <taxon>Lachnospirales</taxon>
        <taxon>Lachnospiraceae</taxon>
        <taxon>Catenibacillus</taxon>
    </lineage>
</organism>
<dbReference type="Gene3D" id="3.40.50.720">
    <property type="entry name" value="NAD(P)-binding Rossmann-like Domain"/>
    <property type="match status" value="1"/>
</dbReference>
<dbReference type="Proteomes" id="UP000543642">
    <property type="component" value="Unassembled WGS sequence"/>
</dbReference>
<evidence type="ECO:0000256" key="3">
    <source>
        <dbReference type="ARBA" id="ARBA00023002"/>
    </source>
</evidence>
<name>A0A7W8M3Z3_9FIRM</name>
<dbReference type="RefSeq" id="WP_183771514.1">
    <property type="nucleotide sequence ID" value="NZ_JACHFW010000002.1"/>
</dbReference>
<keyword evidence="2" id="KW-0521">NADP</keyword>
<evidence type="ECO:0000313" key="5">
    <source>
        <dbReference type="Proteomes" id="UP000543642"/>
    </source>
</evidence>
<dbReference type="CDD" id="cd05233">
    <property type="entry name" value="SDR_c"/>
    <property type="match status" value="1"/>
</dbReference>
<protein>
    <submittedName>
        <fullName evidence="4">Uncharacterized protein</fullName>
    </submittedName>
</protein>
<dbReference type="InterPro" id="IPR036291">
    <property type="entry name" value="NAD(P)-bd_dom_sf"/>
</dbReference>
<keyword evidence="3" id="KW-0560">Oxidoreductase</keyword>
<comment type="caution">
    <text evidence="4">The sequence shown here is derived from an EMBL/GenBank/DDBJ whole genome shotgun (WGS) entry which is preliminary data.</text>
</comment>
<dbReference type="PANTHER" id="PTHR43391:SF14">
    <property type="entry name" value="DEHYDROGENASE_REDUCTASE SDR FAMILY PROTEIN 7-LIKE"/>
    <property type="match status" value="1"/>
</dbReference>
<comment type="similarity">
    <text evidence="1">Belongs to the short-chain dehydrogenases/reductases (SDR) family.</text>
</comment>
<gene>
    <name evidence="4" type="ORF">HNP82_000686</name>
</gene>
<evidence type="ECO:0000256" key="1">
    <source>
        <dbReference type="ARBA" id="ARBA00006484"/>
    </source>
</evidence>
<sequence>MKIAVVTGASSGLGREFVYRLIKEKDLDEIWMIARRKEKMDEIAASEKSRARLRSISLDLSKESGIDHYSQLLEKHRPRVAWLINCAGFGKMGANAQIGREALDAMVMLNCKGAMDMTQVTIPYMERGSHILEICSTAAFMPLGGLGVYAATKAFLLSYSRSLYYELFPKKIFVTAVCPYWIKDTEFIPVARGENNFSGVRHFPLASRSRSVARWAMADAKLMFSVSTPGIACTLHRLVAKFIPRDLLMVAWEGLRRI</sequence>
<dbReference type="AlphaFoldDB" id="A0A7W8M3Z3"/>
<dbReference type="Pfam" id="PF00106">
    <property type="entry name" value="adh_short"/>
    <property type="match status" value="1"/>
</dbReference>
<dbReference type="InterPro" id="IPR002347">
    <property type="entry name" value="SDR_fam"/>
</dbReference>
<dbReference type="PANTHER" id="PTHR43391">
    <property type="entry name" value="RETINOL DEHYDROGENASE-RELATED"/>
    <property type="match status" value="1"/>
</dbReference>
<dbReference type="GO" id="GO:0016491">
    <property type="term" value="F:oxidoreductase activity"/>
    <property type="evidence" value="ECO:0007669"/>
    <property type="project" value="UniProtKB-KW"/>
</dbReference>
<evidence type="ECO:0000313" key="4">
    <source>
        <dbReference type="EMBL" id="MBB5263588.1"/>
    </source>
</evidence>
<keyword evidence="5" id="KW-1185">Reference proteome</keyword>